<dbReference type="AlphaFoldDB" id="A0A8H6G5C0"/>
<proteinExistence type="predicted"/>
<feature type="compositionally biased region" description="Low complexity" evidence="1">
    <location>
        <begin position="87"/>
        <end position="105"/>
    </location>
</feature>
<organism evidence="2 3">
    <name type="scientific">Letharia columbiana</name>
    <dbReference type="NCBI Taxonomy" id="112416"/>
    <lineage>
        <taxon>Eukaryota</taxon>
        <taxon>Fungi</taxon>
        <taxon>Dikarya</taxon>
        <taxon>Ascomycota</taxon>
        <taxon>Pezizomycotina</taxon>
        <taxon>Lecanoromycetes</taxon>
        <taxon>OSLEUM clade</taxon>
        <taxon>Lecanoromycetidae</taxon>
        <taxon>Lecanorales</taxon>
        <taxon>Lecanorineae</taxon>
        <taxon>Parmeliaceae</taxon>
        <taxon>Letharia</taxon>
    </lineage>
</organism>
<feature type="region of interest" description="Disordered" evidence="1">
    <location>
        <begin position="1"/>
        <end position="131"/>
    </location>
</feature>
<name>A0A8H6G5C0_9LECA</name>
<feature type="compositionally biased region" description="Basic and acidic residues" evidence="1">
    <location>
        <begin position="61"/>
        <end position="70"/>
    </location>
</feature>
<keyword evidence="3" id="KW-1185">Reference proteome</keyword>
<gene>
    <name evidence="2" type="ORF">HO173_001484</name>
</gene>
<dbReference type="EMBL" id="JACCJC010000003">
    <property type="protein sequence ID" value="KAF6240811.1"/>
    <property type="molecule type" value="Genomic_DNA"/>
</dbReference>
<evidence type="ECO:0000313" key="3">
    <source>
        <dbReference type="Proteomes" id="UP000578531"/>
    </source>
</evidence>
<dbReference type="RefSeq" id="XP_037170070.1">
    <property type="nucleotide sequence ID" value="XM_037303423.1"/>
</dbReference>
<evidence type="ECO:0000313" key="2">
    <source>
        <dbReference type="EMBL" id="KAF6240811.1"/>
    </source>
</evidence>
<feature type="compositionally biased region" description="Acidic residues" evidence="1">
    <location>
        <begin position="106"/>
        <end position="115"/>
    </location>
</feature>
<feature type="compositionally biased region" description="Basic and acidic residues" evidence="1">
    <location>
        <begin position="1"/>
        <end position="10"/>
    </location>
</feature>
<sequence>MRRTLGETKRQQGHHRQEHGSALQDPTLYQSSTQSATQLATQSDTLPTRGGARGGTTTGKCGEHCGETKRQQGHHRQEHGSALQDPTSYQSSTQSATQLATQSDTLQEEEQEEELQQANAENTAEKPSGNKATIVKTALQGPTSYALHGSTSNHHSERCIFGRIETARCLQLFHYSKNFTAAGDIVGFTPLIGTLSPFLSGISIK</sequence>
<reference evidence="2 3" key="1">
    <citation type="journal article" date="2020" name="Genomics">
        <title>Complete, high-quality genomes from long-read metagenomic sequencing of two wolf lichen thalli reveals enigmatic genome architecture.</title>
        <authorList>
            <person name="McKenzie S.K."/>
            <person name="Walston R.F."/>
            <person name="Allen J.L."/>
        </authorList>
    </citation>
    <scope>NUCLEOTIDE SEQUENCE [LARGE SCALE GENOMIC DNA]</scope>
    <source>
        <strain evidence="2">WasteWater2</strain>
    </source>
</reference>
<feature type="compositionally biased region" description="Polar residues" evidence="1">
    <location>
        <begin position="27"/>
        <end position="46"/>
    </location>
</feature>
<evidence type="ECO:0000256" key="1">
    <source>
        <dbReference type="SAM" id="MobiDB-lite"/>
    </source>
</evidence>
<dbReference type="GeneID" id="59283158"/>
<comment type="caution">
    <text evidence="2">The sequence shown here is derived from an EMBL/GenBank/DDBJ whole genome shotgun (WGS) entry which is preliminary data.</text>
</comment>
<accession>A0A8H6G5C0</accession>
<dbReference type="Proteomes" id="UP000578531">
    <property type="component" value="Unassembled WGS sequence"/>
</dbReference>
<protein>
    <submittedName>
        <fullName evidence="2">Uncharacterized protein</fullName>
    </submittedName>
</protein>